<feature type="region of interest" description="Disordered" evidence="1">
    <location>
        <begin position="63"/>
        <end position="82"/>
    </location>
</feature>
<evidence type="ECO:0000313" key="2">
    <source>
        <dbReference type="EMBL" id="GFA68947.1"/>
    </source>
</evidence>
<feature type="compositionally biased region" description="Basic and acidic residues" evidence="1">
    <location>
        <begin position="1"/>
        <end position="37"/>
    </location>
</feature>
<feature type="region of interest" description="Disordered" evidence="1">
    <location>
        <begin position="1"/>
        <end position="38"/>
    </location>
</feature>
<sequence>KLLEDREGMVGERSGDDSPIKGRNLDEGEAAAERVSDDTEDMATVLTFMDAATILASGVAEVPTGSGSIPTASPPATEVPTGSDVVPTASLVFATATVIARDAEVVRIHVEEELQSMIDGLDRSNETVAKYLQEYQQFASELPLERRIELISDLVRYQDNYAKKQLRLEGEGLQGMSFEEIEAKFTTVWKQLEDFIPMGSKDEAERLKRKGLSLELESAKKLKSSDEVPKEVTSPDEVLKEKVEEMMQLVPIEEVYVEALQVKHPIIDSKHMDREDLNQLWALVKESLSNRQPTSDKEMELWLYDMCGVHQVTSKDKEIFMLVEKDYPLRKGLELVMICYKLQVENYSQVENDLILKIYKIANSPRQQVKKVPTASEESSHCQKKRDATAKRIAMLCDNNIRRFYINSFQHFADEPLVMPLEGIHVDDGIQFVEKPIEIMEWEIKN</sequence>
<reference evidence="2" key="1">
    <citation type="journal article" date="2019" name="Sci. Rep.">
        <title>Draft genome of Tanacetum cinerariifolium, the natural source of mosquito coil.</title>
        <authorList>
            <person name="Yamashiro T."/>
            <person name="Shiraishi A."/>
            <person name="Satake H."/>
            <person name="Nakayama K."/>
        </authorList>
    </citation>
    <scope>NUCLEOTIDE SEQUENCE</scope>
</reference>
<gene>
    <name evidence="2" type="ORF">Tci_640919</name>
</gene>
<dbReference type="AlphaFoldDB" id="A0A699K4K9"/>
<accession>A0A699K4K9</accession>
<evidence type="ECO:0000256" key="1">
    <source>
        <dbReference type="SAM" id="MobiDB-lite"/>
    </source>
</evidence>
<feature type="non-terminal residue" evidence="2">
    <location>
        <position position="1"/>
    </location>
</feature>
<name>A0A699K4K9_TANCI</name>
<protein>
    <submittedName>
        <fullName evidence="2">Uncharacterized protein</fullName>
    </submittedName>
</protein>
<proteinExistence type="predicted"/>
<comment type="caution">
    <text evidence="2">The sequence shown here is derived from an EMBL/GenBank/DDBJ whole genome shotgun (WGS) entry which is preliminary data.</text>
</comment>
<dbReference type="EMBL" id="BKCJ010469381">
    <property type="protein sequence ID" value="GFA68947.1"/>
    <property type="molecule type" value="Genomic_DNA"/>
</dbReference>
<organism evidence="2">
    <name type="scientific">Tanacetum cinerariifolium</name>
    <name type="common">Dalmatian daisy</name>
    <name type="synonym">Chrysanthemum cinerariifolium</name>
    <dbReference type="NCBI Taxonomy" id="118510"/>
    <lineage>
        <taxon>Eukaryota</taxon>
        <taxon>Viridiplantae</taxon>
        <taxon>Streptophyta</taxon>
        <taxon>Embryophyta</taxon>
        <taxon>Tracheophyta</taxon>
        <taxon>Spermatophyta</taxon>
        <taxon>Magnoliopsida</taxon>
        <taxon>eudicotyledons</taxon>
        <taxon>Gunneridae</taxon>
        <taxon>Pentapetalae</taxon>
        <taxon>asterids</taxon>
        <taxon>campanulids</taxon>
        <taxon>Asterales</taxon>
        <taxon>Asteraceae</taxon>
        <taxon>Asteroideae</taxon>
        <taxon>Anthemideae</taxon>
        <taxon>Anthemidinae</taxon>
        <taxon>Tanacetum</taxon>
    </lineage>
</organism>